<dbReference type="EMBL" id="PVNL01000083">
    <property type="protein sequence ID" value="PRQ06135.1"/>
    <property type="molecule type" value="Genomic_DNA"/>
</dbReference>
<protein>
    <recommendedName>
        <fullName evidence="1">DNA topoisomerase IB N-terminal domain-containing protein</fullName>
    </recommendedName>
</protein>
<feature type="domain" description="DNA topoisomerase IB N-terminal" evidence="1">
    <location>
        <begin position="46"/>
        <end position="94"/>
    </location>
</feature>
<dbReference type="InterPro" id="IPR035447">
    <property type="entry name" value="DNA_topo_I_N_sf"/>
</dbReference>
<evidence type="ECO:0000313" key="2">
    <source>
        <dbReference type="EMBL" id="PRQ06135.1"/>
    </source>
</evidence>
<accession>A0A2S9YM08</accession>
<evidence type="ECO:0000313" key="3">
    <source>
        <dbReference type="Proteomes" id="UP000238823"/>
    </source>
</evidence>
<sequence length="120" mass="13626">MSPKRSRESSHALLLRNDPQLAAACAGLRYVNAEEPGLGRRRHRRGFGYYDESGVHIETAQIKQRINALAIPPAWTNVWICADARGHVQATGYDDRGRKQYTNHSDWVAVRDRAKFPKLD</sequence>
<dbReference type="AlphaFoldDB" id="A0A2S9YM08"/>
<proteinExistence type="predicted"/>
<dbReference type="SUPFAM" id="SSF55869">
    <property type="entry name" value="DNA topoisomerase I domain"/>
    <property type="match status" value="1"/>
</dbReference>
<evidence type="ECO:0000259" key="1">
    <source>
        <dbReference type="Pfam" id="PF21338"/>
    </source>
</evidence>
<dbReference type="InterPro" id="IPR049331">
    <property type="entry name" value="Top1B_N_bact"/>
</dbReference>
<name>A0A2S9YM08_9BACT</name>
<dbReference type="Proteomes" id="UP000238823">
    <property type="component" value="Unassembled WGS sequence"/>
</dbReference>
<organism evidence="2 3">
    <name type="scientific">Enhygromyxa salina</name>
    <dbReference type="NCBI Taxonomy" id="215803"/>
    <lineage>
        <taxon>Bacteria</taxon>
        <taxon>Pseudomonadati</taxon>
        <taxon>Myxococcota</taxon>
        <taxon>Polyangia</taxon>
        <taxon>Nannocystales</taxon>
        <taxon>Nannocystaceae</taxon>
        <taxon>Enhygromyxa</taxon>
    </lineage>
</organism>
<comment type="caution">
    <text evidence="2">The sequence shown here is derived from an EMBL/GenBank/DDBJ whole genome shotgun (WGS) entry which is preliminary data.</text>
</comment>
<gene>
    <name evidence="2" type="ORF">ENSA7_41690</name>
</gene>
<reference evidence="2 3" key="1">
    <citation type="submission" date="2018-03" db="EMBL/GenBank/DDBJ databases">
        <title>Draft Genome Sequences of the Obligatory Marine Myxobacteria Enhygromyxa salina SWB007.</title>
        <authorList>
            <person name="Poehlein A."/>
            <person name="Moghaddam J.A."/>
            <person name="Harms H."/>
            <person name="Alanjari M."/>
            <person name="Koenig G.M."/>
            <person name="Daniel R."/>
            <person name="Schaeberle T.F."/>
        </authorList>
    </citation>
    <scope>NUCLEOTIDE SEQUENCE [LARGE SCALE GENOMIC DNA]</scope>
    <source>
        <strain evidence="2 3">SWB007</strain>
    </source>
</reference>
<dbReference type="Pfam" id="PF21338">
    <property type="entry name" value="Top1B_N_bact"/>
    <property type="match status" value="1"/>
</dbReference>
<dbReference type="Gene3D" id="3.30.66.10">
    <property type="entry name" value="DNA topoisomerase I domain"/>
    <property type="match status" value="1"/>
</dbReference>